<dbReference type="EC" id="2.7.11.1" evidence="1"/>
<dbReference type="GeneID" id="20078311"/>
<dbReference type="InterPro" id="IPR011009">
    <property type="entry name" value="Kinase-like_dom_sf"/>
</dbReference>
<keyword evidence="5" id="KW-0677">Repeat</keyword>
<keyword evidence="4" id="KW-0808">Transferase</keyword>
<evidence type="ECO:0000256" key="7">
    <source>
        <dbReference type="ARBA" id="ARBA00022777"/>
    </source>
</evidence>
<evidence type="ECO:0000259" key="12">
    <source>
        <dbReference type="PROSITE" id="PS50011"/>
    </source>
</evidence>
<evidence type="ECO:0000256" key="3">
    <source>
        <dbReference type="ARBA" id="ARBA00022614"/>
    </source>
</evidence>
<comment type="catalytic activity">
    <reaction evidence="9">
        <text>L-threonyl-[protein] + ATP = O-phospho-L-threonyl-[protein] + ADP + H(+)</text>
        <dbReference type="Rhea" id="RHEA:46608"/>
        <dbReference type="Rhea" id="RHEA-COMP:11060"/>
        <dbReference type="Rhea" id="RHEA-COMP:11605"/>
        <dbReference type="ChEBI" id="CHEBI:15378"/>
        <dbReference type="ChEBI" id="CHEBI:30013"/>
        <dbReference type="ChEBI" id="CHEBI:30616"/>
        <dbReference type="ChEBI" id="CHEBI:61977"/>
        <dbReference type="ChEBI" id="CHEBI:456216"/>
        <dbReference type="EC" id="2.7.11.1"/>
    </reaction>
</comment>
<gene>
    <name evidence="13" type="ORF">H310_01261</name>
</gene>
<keyword evidence="11" id="KW-0472">Membrane</keyword>
<dbReference type="SUPFAM" id="SSF52058">
    <property type="entry name" value="L domain-like"/>
    <property type="match status" value="1"/>
</dbReference>
<dbReference type="eggNOG" id="KOG4641">
    <property type="taxonomic scope" value="Eukaryota"/>
</dbReference>
<keyword evidence="2" id="KW-0723">Serine/threonine-protein kinase</keyword>
<dbReference type="AlphaFoldDB" id="A0A024UR12"/>
<dbReference type="InterPro" id="IPR000719">
    <property type="entry name" value="Prot_kinase_dom"/>
</dbReference>
<keyword evidence="11" id="KW-0812">Transmembrane</keyword>
<dbReference type="GO" id="GO:0004674">
    <property type="term" value="F:protein serine/threonine kinase activity"/>
    <property type="evidence" value="ECO:0007669"/>
    <property type="project" value="UniProtKB-KW"/>
</dbReference>
<keyword evidence="3" id="KW-0433">Leucine-rich repeat</keyword>
<dbReference type="OrthoDB" id="4062651at2759"/>
<dbReference type="Gene3D" id="1.10.510.10">
    <property type="entry name" value="Transferase(Phosphotransferase) domain 1"/>
    <property type="match status" value="1"/>
</dbReference>
<dbReference type="PANTHER" id="PTHR48005:SF13">
    <property type="entry name" value="SERINE_THREONINE-PROTEIN KINASE DDB_G0278509-RELATED"/>
    <property type="match status" value="1"/>
</dbReference>
<dbReference type="EMBL" id="KI913953">
    <property type="protein sequence ID" value="ETW08739.1"/>
    <property type="molecule type" value="Genomic_DNA"/>
</dbReference>
<reference evidence="13" key="1">
    <citation type="submission" date="2013-12" db="EMBL/GenBank/DDBJ databases">
        <title>The Genome Sequence of Aphanomyces invadans NJM9701.</title>
        <authorList>
            <consortium name="The Broad Institute Genomics Platform"/>
            <person name="Russ C."/>
            <person name="Tyler B."/>
            <person name="van West P."/>
            <person name="Dieguez-Uribeondo J."/>
            <person name="Young S.K."/>
            <person name="Zeng Q."/>
            <person name="Gargeya S."/>
            <person name="Fitzgerald M."/>
            <person name="Abouelleil A."/>
            <person name="Alvarado L."/>
            <person name="Chapman S.B."/>
            <person name="Gainer-Dewar J."/>
            <person name="Goldberg J."/>
            <person name="Griggs A."/>
            <person name="Gujja S."/>
            <person name="Hansen M."/>
            <person name="Howarth C."/>
            <person name="Imamovic A."/>
            <person name="Ireland A."/>
            <person name="Larimer J."/>
            <person name="McCowan C."/>
            <person name="Murphy C."/>
            <person name="Pearson M."/>
            <person name="Poon T.W."/>
            <person name="Priest M."/>
            <person name="Roberts A."/>
            <person name="Saif S."/>
            <person name="Shea T."/>
            <person name="Sykes S."/>
            <person name="Wortman J."/>
            <person name="Nusbaum C."/>
            <person name="Birren B."/>
        </authorList>
    </citation>
    <scope>NUCLEOTIDE SEQUENCE [LARGE SCALE GENOMIC DNA]</scope>
    <source>
        <strain evidence="13">NJM9701</strain>
    </source>
</reference>
<dbReference type="InterPro" id="IPR051420">
    <property type="entry name" value="Ser_Thr_Kinases_DiverseReg"/>
</dbReference>
<keyword evidence="6" id="KW-0547">Nucleotide-binding</keyword>
<feature type="transmembrane region" description="Helical" evidence="11">
    <location>
        <begin position="543"/>
        <end position="564"/>
    </location>
</feature>
<dbReference type="GO" id="GO:0005524">
    <property type="term" value="F:ATP binding"/>
    <property type="evidence" value="ECO:0007669"/>
    <property type="project" value="UniProtKB-KW"/>
</dbReference>
<evidence type="ECO:0000256" key="8">
    <source>
        <dbReference type="ARBA" id="ARBA00022840"/>
    </source>
</evidence>
<evidence type="ECO:0000313" key="13">
    <source>
        <dbReference type="EMBL" id="ETW08739.1"/>
    </source>
</evidence>
<proteinExistence type="predicted"/>
<dbReference type="InterPro" id="IPR032675">
    <property type="entry name" value="LRR_dom_sf"/>
</dbReference>
<evidence type="ECO:0000256" key="9">
    <source>
        <dbReference type="ARBA" id="ARBA00047899"/>
    </source>
</evidence>
<dbReference type="Pfam" id="PF00560">
    <property type="entry name" value="LRR_1"/>
    <property type="match status" value="1"/>
</dbReference>
<name>A0A024UR12_9STRA</name>
<evidence type="ECO:0000256" key="10">
    <source>
        <dbReference type="ARBA" id="ARBA00048679"/>
    </source>
</evidence>
<accession>A0A024UR12</accession>
<dbReference type="Pfam" id="PF07714">
    <property type="entry name" value="PK_Tyr_Ser-Thr"/>
    <property type="match status" value="1"/>
</dbReference>
<protein>
    <recommendedName>
        <fullName evidence="1">non-specific serine/threonine protein kinase</fullName>
        <ecNumber evidence="1">2.7.11.1</ecNumber>
    </recommendedName>
</protein>
<evidence type="ECO:0000256" key="6">
    <source>
        <dbReference type="ARBA" id="ARBA00022741"/>
    </source>
</evidence>
<dbReference type="PROSITE" id="PS50011">
    <property type="entry name" value="PROTEIN_KINASE_DOM"/>
    <property type="match status" value="1"/>
</dbReference>
<dbReference type="PANTHER" id="PTHR48005">
    <property type="entry name" value="LEUCINE RICH REPEAT KINASE 2"/>
    <property type="match status" value="1"/>
</dbReference>
<dbReference type="InterPro" id="IPR001611">
    <property type="entry name" value="Leu-rich_rpt"/>
</dbReference>
<keyword evidence="11" id="KW-1133">Transmembrane helix</keyword>
<evidence type="ECO:0000256" key="5">
    <source>
        <dbReference type="ARBA" id="ARBA00022737"/>
    </source>
</evidence>
<dbReference type="SUPFAM" id="SSF56112">
    <property type="entry name" value="Protein kinase-like (PK-like)"/>
    <property type="match status" value="1"/>
</dbReference>
<organism evidence="13">
    <name type="scientific">Aphanomyces invadans</name>
    <dbReference type="NCBI Taxonomy" id="157072"/>
    <lineage>
        <taxon>Eukaryota</taxon>
        <taxon>Sar</taxon>
        <taxon>Stramenopiles</taxon>
        <taxon>Oomycota</taxon>
        <taxon>Saprolegniomycetes</taxon>
        <taxon>Saprolegniales</taxon>
        <taxon>Verrucalvaceae</taxon>
        <taxon>Aphanomyces</taxon>
    </lineage>
</organism>
<dbReference type="Gene3D" id="3.80.10.10">
    <property type="entry name" value="Ribonuclease Inhibitor"/>
    <property type="match status" value="2"/>
</dbReference>
<evidence type="ECO:0000256" key="4">
    <source>
        <dbReference type="ARBA" id="ARBA00022679"/>
    </source>
</evidence>
<evidence type="ECO:0000256" key="2">
    <source>
        <dbReference type="ARBA" id="ARBA00022527"/>
    </source>
</evidence>
<dbReference type="RefSeq" id="XP_008862544.1">
    <property type="nucleotide sequence ID" value="XM_008864322.1"/>
</dbReference>
<evidence type="ECO:0000256" key="1">
    <source>
        <dbReference type="ARBA" id="ARBA00012513"/>
    </source>
</evidence>
<keyword evidence="8" id="KW-0067">ATP-binding</keyword>
<feature type="domain" description="Protein kinase" evidence="12">
    <location>
        <begin position="635"/>
        <end position="905"/>
    </location>
</feature>
<sequence length="916" mass="99292">MHAQRIGRFSICNAMKAHGTMGVAMVAALMQIAAGQSCSLTKSVLTQKCGHVFVSPNITRICPFEPAKCAPMVTGECLASDGQEAYQELAIKCPYDESKCLDATPSTFENVFAEVDGIGRGDGDLASDTASLNEVGKLCYNESGKSTGFVVLDRTPRYCVYTPDACKAIPFTNAVKSVQVLLDLDRFKEDVNMASFNISDLGDDFTVDAFNATTKAKTLSLKSNALDDISHTKFPIDMVFLDVSNNLLTSLDKLSNNAPALQTLVAMSNSIADLNATWLPDTLSQLSLQSNRFKRFNGSALPLALMSLYLNDNRLTSLDGVLPPTVSLLAMAGNSLTTFNGSFLHPNQTAAIALHVQNNQIKTLAGPFPSSLQTLNMAANNLTVFPDVWSDTSINSLSLAENAIVWATESVVFPRNLTMLNMSGTVMHGNVLNASNLPSSLVSLDVSNCQIGRIEGEFPPSIKTLRLGHNPLGNATWTMSSRMLQFLSGLTDLSLPSPPENFSCPALATKKINATYSVCVKELMEIATAAPDARKEDRGNHGVMVALLVGGLVLAVLLVVGYALSRRGFFSRFSSSERFSIETAKAPQLENFTTVAGTTLLHCGDMIDDVALERISLGDDLIQFRIPLPEIKILRPLVSKATQSPNNKVVVYTAKFNDAVVVLKTLTTDGTSISPEAEAFVQTIRLHSTLNHPKLVAFLGVVWSTNAKKNIVGYGLLMEHLSRGDLARLLALDAAKSPTDRILQWRPHRPHHRSKASVLLDIASAIVYLHSFSPAILHRNIESSTILLADNWDAKLSGISANATKPSLLITAPEVLKGDAWTEKADVYSFGILMCELDLGHHPYMSTSSSTSALSTRQLATLVMADLLQPTFSPDCPPEIQDIATKCLAFDSKLRPTAVQMDFWLRKYRRTEEPAV</sequence>
<dbReference type="STRING" id="157072.A0A024UR12"/>
<evidence type="ECO:0000256" key="11">
    <source>
        <dbReference type="SAM" id="Phobius"/>
    </source>
</evidence>
<dbReference type="VEuPathDB" id="FungiDB:H310_01261"/>
<keyword evidence="7 13" id="KW-0418">Kinase</keyword>
<dbReference type="InterPro" id="IPR001245">
    <property type="entry name" value="Ser-Thr/Tyr_kinase_cat_dom"/>
</dbReference>
<comment type="catalytic activity">
    <reaction evidence="10">
        <text>L-seryl-[protein] + ATP = O-phospho-L-seryl-[protein] + ADP + H(+)</text>
        <dbReference type="Rhea" id="RHEA:17989"/>
        <dbReference type="Rhea" id="RHEA-COMP:9863"/>
        <dbReference type="Rhea" id="RHEA-COMP:11604"/>
        <dbReference type="ChEBI" id="CHEBI:15378"/>
        <dbReference type="ChEBI" id="CHEBI:29999"/>
        <dbReference type="ChEBI" id="CHEBI:30616"/>
        <dbReference type="ChEBI" id="CHEBI:83421"/>
        <dbReference type="ChEBI" id="CHEBI:456216"/>
        <dbReference type="EC" id="2.7.11.1"/>
    </reaction>
</comment>